<dbReference type="PANTHER" id="PTHR47328:SF1">
    <property type="entry name" value="RUTC FAMILY PROTEIN YOAB"/>
    <property type="match status" value="1"/>
</dbReference>
<dbReference type="Proteomes" id="UP000316614">
    <property type="component" value="Chromosome"/>
</dbReference>
<dbReference type="InterPro" id="IPR006175">
    <property type="entry name" value="YjgF/YER057c/UK114"/>
</dbReference>
<proteinExistence type="predicted"/>
<dbReference type="SUPFAM" id="SSF55298">
    <property type="entry name" value="YjgF-like"/>
    <property type="match status" value="1"/>
</dbReference>
<name>A0A514CFE4_9BACT</name>
<dbReference type="CDD" id="cd06150">
    <property type="entry name" value="YjgF_YER057c_UK114_like_2"/>
    <property type="match status" value="1"/>
</dbReference>
<organism evidence="1 2">
    <name type="scientific">Echinicola soli</name>
    <dbReference type="NCBI Taxonomy" id="2591634"/>
    <lineage>
        <taxon>Bacteria</taxon>
        <taxon>Pseudomonadati</taxon>
        <taxon>Bacteroidota</taxon>
        <taxon>Cytophagia</taxon>
        <taxon>Cytophagales</taxon>
        <taxon>Cyclobacteriaceae</taxon>
        <taxon>Echinicola</taxon>
    </lineage>
</organism>
<keyword evidence="2" id="KW-1185">Reference proteome</keyword>
<dbReference type="OrthoDB" id="666025at2"/>
<protein>
    <submittedName>
        <fullName evidence="1">RidA family protein</fullName>
    </submittedName>
</protein>
<evidence type="ECO:0000313" key="1">
    <source>
        <dbReference type="EMBL" id="QDH78543.1"/>
    </source>
</evidence>
<reference evidence="1 2" key="1">
    <citation type="submission" date="2019-06" db="EMBL/GenBank/DDBJ databases">
        <title>Echinicola alkalisoli sp. nov. isolated from saline soil.</title>
        <authorList>
            <person name="Sun J.-Q."/>
            <person name="Xu L."/>
        </authorList>
    </citation>
    <scope>NUCLEOTIDE SEQUENCE [LARGE SCALE GENOMIC DNA]</scope>
    <source>
        <strain evidence="1 2">LN3S3</strain>
    </source>
</reference>
<dbReference type="AlphaFoldDB" id="A0A514CFE4"/>
<gene>
    <name evidence="1" type="ORF">FKX85_05660</name>
</gene>
<dbReference type="EMBL" id="CP041253">
    <property type="protein sequence ID" value="QDH78543.1"/>
    <property type="molecule type" value="Genomic_DNA"/>
</dbReference>
<dbReference type="Gene3D" id="3.30.1330.40">
    <property type="entry name" value="RutC-like"/>
    <property type="match status" value="1"/>
</dbReference>
<dbReference type="Pfam" id="PF01042">
    <property type="entry name" value="Ribonuc_L-PSP"/>
    <property type="match status" value="1"/>
</dbReference>
<accession>A0A514CFE4</accession>
<dbReference type="RefSeq" id="WP_141613799.1">
    <property type="nucleotide sequence ID" value="NZ_CP041253.1"/>
</dbReference>
<evidence type="ECO:0000313" key="2">
    <source>
        <dbReference type="Proteomes" id="UP000316614"/>
    </source>
</evidence>
<dbReference type="KEGG" id="echi:FKX85_05660"/>
<dbReference type="PANTHER" id="PTHR47328">
    <property type="match status" value="1"/>
</dbReference>
<dbReference type="InterPro" id="IPR035709">
    <property type="entry name" value="YoaB-like"/>
</dbReference>
<dbReference type="InterPro" id="IPR035959">
    <property type="entry name" value="RutC-like_sf"/>
</dbReference>
<sequence>MSIKRIEQNNRMSQASQNGNLLILAGQVADGATITEQSKGLFKNIDALLAKAGTDKSKIIYANIYLTDMDNYEAFNKVWDEWVASDKGQVPSRAALQVARLAKPEWLVEVQLFAGV</sequence>